<reference evidence="2 3" key="1">
    <citation type="submission" date="2021-02" db="EMBL/GenBank/DDBJ databases">
        <authorList>
            <person name="Ra J.-S."/>
        </authorList>
    </citation>
    <scope>NUCLEOTIDE SEQUENCE [LARGE SCALE GENOMIC DNA]</scope>
    <source>
        <strain evidence="2 3">MMS20-R1-14</strain>
    </source>
</reference>
<evidence type="ECO:0000313" key="2">
    <source>
        <dbReference type="EMBL" id="MBM7079751.1"/>
    </source>
</evidence>
<dbReference type="Proteomes" id="UP001518872">
    <property type="component" value="Unassembled WGS sequence"/>
</dbReference>
<accession>A0ABS2J0S9</accession>
<dbReference type="RefSeq" id="WP_204927563.1">
    <property type="nucleotide sequence ID" value="NZ_JAFEUC010000015.1"/>
</dbReference>
<gene>
    <name evidence="2" type="ORF">JQX11_25900</name>
</gene>
<evidence type="ECO:0000313" key="3">
    <source>
        <dbReference type="Proteomes" id="UP001518872"/>
    </source>
</evidence>
<feature type="compositionally biased region" description="Pro residues" evidence="1">
    <location>
        <begin position="347"/>
        <end position="356"/>
    </location>
</feature>
<keyword evidence="3" id="KW-1185">Reference proteome</keyword>
<dbReference type="SUPFAM" id="SSF48371">
    <property type="entry name" value="ARM repeat"/>
    <property type="match status" value="1"/>
</dbReference>
<feature type="region of interest" description="Disordered" evidence="1">
    <location>
        <begin position="347"/>
        <end position="372"/>
    </location>
</feature>
<organism evidence="2 3">
    <name type="scientific">Micromonospora humida</name>
    <dbReference type="NCBI Taxonomy" id="2809018"/>
    <lineage>
        <taxon>Bacteria</taxon>
        <taxon>Bacillati</taxon>
        <taxon>Actinomycetota</taxon>
        <taxon>Actinomycetes</taxon>
        <taxon>Micromonosporales</taxon>
        <taxon>Micromonosporaceae</taxon>
        <taxon>Micromonospora</taxon>
    </lineage>
</organism>
<name>A0ABS2J0S9_9ACTN</name>
<protein>
    <submittedName>
        <fullName evidence="2">Uncharacterized protein</fullName>
    </submittedName>
</protein>
<dbReference type="EMBL" id="JAFEUC010000015">
    <property type="protein sequence ID" value="MBM7079751.1"/>
    <property type="molecule type" value="Genomic_DNA"/>
</dbReference>
<sequence length="712" mass="76662">MDEPAEPLYAEEVLRQVQGLLGNGPISAGDMRVAGQNATGHGAMAVGTVNVGAVRDGRSARIWFETFTEGTVRELSDAYASTSSDQQLDRRLGQQHLVCLSGPPASGRFTSARLAAARRHGLARVCLLGGVKQPGDLLASDVTIPGGYGYVLPLDDAGVRDVDGPTLMGLATRAKNLDMTIVLVGDFSRRRSELAGYLVEHRPAAAAEVFGAQLRSALSNRCVGECGNDCDGGCLDGYVEECTTHPELHAYLTSEPRPEDLAPLVEDIALRVPRGASLRARLAQLLPRHQREWAAQILDVEETVEGWSAEQIRAFRVSCAVLAGRPVAEIRQAAWALIEPVTPAPVPAQAPTPAPAPVAGAETGGGPPVGGTRMRGTVLDNLLGVALRRAVRIEDGGTAGGTRIAFQAANEQLRSVLLEVAWTDWWLPEQLLDWLAGLARAEVPETRQLAAGALGWSAGRDVGAALATVAGLAAEPRAAVRQAAAVAVVAMAVQPALGHRVRAELDRWASGSAAHLRDTVARAYELGLARLWPDAALVHLWWVAQARTQRWHNSVVRGLVEVHVGGQPGLLLTTLIDWTRSDDPEARLHAARTLRVLAERWAPPPREHWPELLGLAGQGVVGMADLATLWATALSLPETAYRSWRTLGWWLSGADGQPEVAGRCLDLLRLVITGRPSLRHRLDHQLHHVWRPVMPRNSLLDDVRRLIDEEQR</sequence>
<dbReference type="InterPro" id="IPR016024">
    <property type="entry name" value="ARM-type_fold"/>
</dbReference>
<comment type="caution">
    <text evidence="2">The sequence shown here is derived from an EMBL/GenBank/DDBJ whole genome shotgun (WGS) entry which is preliminary data.</text>
</comment>
<proteinExistence type="predicted"/>
<evidence type="ECO:0000256" key="1">
    <source>
        <dbReference type="SAM" id="MobiDB-lite"/>
    </source>
</evidence>